<protein>
    <recommendedName>
        <fullName evidence="5">DUF3558 domain-containing protein</fullName>
    </recommendedName>
</protein>
<evidence type="ECO:0000313" key="4">
    <source>
        <dbReference type="Proteomes" id="UP001278571"/>
    </source>
</evidence>
<keyword evidence="2" id="KW-0732">Signal</keyword>
<name>A0ABU4KFI9_9ACTN</name>
<dbReference type="EMBL" id="JAWJZF010000496">
    <property type="protein sequence ID" value="MDX2296559.1"/>
    <property type="molecule type" value="Genomic_DNA"/>
</dbReference>
<feature type="region of interest" description="Disordered" evidence="1">
    <location>
        <begin position="73"/>
        <end position="92"/>
    </location>
</feature>
<comment type="caution">
    <text evidence="3">The sequence shown here is derived from an EMBL/GenBank/DDBJ whole genome shotgun (WGS) entry which is preliminary data.</text>
</comment>
<proteinExistence type="predicted"/>
<feature type="chain" id="PRO_5045804447" description="DUF3558 domain-containing protein" evidence="2">
    <location>
        <begin position="28"/>
        <end position="208"/>
    </location>
</feature>
<evidence type="ECO:0000256" key="2">
    <source>
        <dbReference type="SAM" id="SignalP"/>
    </source>
</evidence>
<organism evidence="3 4">
    <name type="scientific">Streptomyces roseolus</name>
    <dbReference type="NCBI Taxonomy" id="67358"/>
    <lineage>
        <taxon>Bacteria</taxon>
        <taxon>Bacillati</taxon>
        <taxon>Actinomycetota</taxon>
        <taxon>Actinomycetes</taxon>
        <taxon>Kitasatosporales</taxon>
        <taxon>Streptomycetaceae</taxon>
        <taxon>Streptomyces</taxon>
    </lineage>
</organism>
<reference evidence="3 4" key="1">
    <citation type="submission" date="2023-10" db="EMBL/GenBank/DDBJ databases">
        <authorList>
            <person name="Wang X.X."/>
        </authorList>
    </citation>
    <scope>NUCLEOTIDE SEQUENCE [LARGE SCALE GENOMIC DNA]</scope>
    <source>
        <strain evidence="3 4">NBRC 12816</strain>
    </source>
</reference>
<evidence type="ECO:0000256" key="1">
    <source>
        <dbReference type="SAM" id="MobiDB-lite"/>
    </source>
</evidence>
<accession>A0ABU4KFI9</accession>
<keyword evidence="4" id="KW-1185">Reference proteome</keyword>
<evidence type="ECO:0000313" key="3">
    <source>
        <dbReference type="EMBL" id="MDX2296559.1"/>
    </source>
</evidence>
<evidence type="ECO:0008006" key="5">
    <source>
        <dbReference type="Google" id="ProtNLM"/>
    </source>
</evidence>
<sequence length="208" mass="22509">MTPTKKRGIAALVVLALVAAWAATSYATNTPPFKKARGTIEAADLCPSLGTSQEAADILNRLLPYAPSYRIPREEGTRRGAGPTDVDHRSSCTVSGDGRRLLTLRTELASWSSEESWRQDVLDATDGRRPESFDAGRWAFTTTPEILRVGAVFSACLPYRDAGLSTTVQLSEPAPADRLDDLRRLAEIAAEQAHEDARCTIPADTPAK</sequence>
<dbReference type="Proteomes" id="UP001278571">
    <property type="component" value="Unassembled WGS sequence"/>
</dbReference>
<feature type="signal peptide" evidence="2">
    <location>
        <begin position="1"/>
        <end position="27"/>
    </location>
</feature>
<gene>
    <name evidence="3" type="ORF">R2363_30820</name>
</gene>
<dbReference type="RefSeq" id="WP_319012729.1">
    <property type="nucleotide sequence ID" value="NZ_JAWJZF010000496.1"/>
</dbReference>